<evidence type="ECO:0000256" key="6">
    <source>
        <dbReference type="ARBA" id="ARBA00023015"/>
    </source>
</evidence>
<keyword evidence="9" id="KW-0804">Transcription</keyword>
<evidence type="ECO:0000256" key="13">
    <source>
        <dbReference type="SAM" id="MobiDB-lite"/>
    </source>
</evidence>
<dbReference type="GO" id="GO:0008270">
    <property type="term" value="F:zinc ion binding"/>
    <property type="evidence" value="ECO:0007669"/>
    <property type="project" value="UniProtKB-KW"/>
</dbReference>
<accession>A0A151XDQ6</accession>
<keyword evidence="6" id="KW-0805">Transcription regulation</keyword>
<evidence type="ECO:0000259" key="14">
    <source>
        <dbReference type="PROSITE" id="PS50950"/>
    </source>
</evidence>
<keyword evidence="4 12" id="KW-0863">Zinc-finger</keyword>
<comment type="similarity">
    <text evidence="2">Belongs to the THAP1 family.</text>
</comment>
<dbReference type="PROSITE" id="PS50950">
    <property type="entry name" value="ZF_THAP"/>
    <property type="match status" value="1"/>
</dbReference>
<protein>
    <submittedName>
        <fullName evidence="15">THAP domain-containing protein 4</fullName>
    </submittedName>
</protein>
<sequence>MESDVCRFVSPKRKAAIEECNITSELNDFYESMNTRIIATTLYDYIIFSLISDMVKRCSAPDCPINAGQKIYMPYFLKDSKYREIWKKRVNRGPNWSPGKTGVLCEFHFEEDQFEQMRVDGKKKLKSHAVPSKFVRKNQSITEHSYVISRQPFSDLTNSKNRPDKLKEDSTTIL</sequence>
<evidence type="ECO:0000256" key="2">
    <source>
        <dbReference type="ARBA" id="ARBA00006177"/>
    </source>
</evidence>
<organism evidence="15 16">
    <name type="scientific">Mycetomoellerius zeteki</name>
    <dbReference type="NCBI Taxonomy" id="64791"/>
    <lineage>
        <taxon>Eukaryota</taxon>
        <taxon>Metazoa</taxon>
        <taxon>Ecdysozoa</taxon>
        <taxon>Arthropoda</taxon>
        <taxon>Hexapoda</taxon>
        <taxon>Insecta</taxon>
        <taxon>Pterygota</taxon>
        <taxon>Neoptera</taxon>
        <taxon>Endopterygota</taxon>
        <taxon>Hymenoptera</taxon>
        <taxon>Apocrita</taxon>
        <taxon>Aculeata</taxon>
        <taxon>Formicoidea</taxon>
        <taxon>Formicidae</taxon>
        <taxon>Myrmicinae</taxon>
        <taxon>Mycetomoellerius</taxon>
    </lineage>
</organism>
<keyword evidence="16" id="KW-1185">Reference proteome</keyword>
<reference evidence="15 16" key="1">
    <citation type="submission" date="2015-09" db="EMBL/GenBank/DDBJ databases">
        <title>Trachymyrmex zeteki WGS genome.</title>
        <authorList>
            <person name="Nygaard S."/>
            <person name="Hu H."/>
            <person name="Boomsma J."/>
            <person name="Zhang G."/>
        </authorList>
    </citation>
    <scope>NUCLEOTIDE SEQUENCE [LARGE SCALE GENOMIC DNA]</scope>
    <source>
        <strain evidence="15">Tzet28-1</strain>
        <tissue evidence="15">Whole body</tissue>
    </source>
</reference>
<evidence type="ECO:0000256" key="11">
    <source>
        <dbReference type="ARBA" id="ARBA00023306"/>
    </source>
</evidence>
<feature type="region of interest" description="Disordered" evidence="13">
    <location>
        <begin position="154"/>
        <end position="174"/>
    </location>
</feature>
<gene>
    <name evidence="15" type="ORF">ALC60_02558</name>
</gene>
<evidence type="ECO:0000256" key="10">
    <source>
        <dbReference type="ARBA" id="ARBA00023242"/>
    </source>
</evidence>
<evidence type="ECO:0000256" key="8">
    <source>
        <dbReference type="ARBA" id="ARBA00023125"/>
    </source>
</evidence>
<evidence type="ECO:0000256" key="3">
    <source>
        <dbReference type="ARBA" id="ARBA00022723"/>
    </source>
</evidence>
<feature type="compositionally biased region" description="Basic and acidic residues" evidence="13">
    <location>
        <begin position="161"/>
        <end position="174"/>
    </location>
</feature>
<dbReference type="Proteomes" id="UP000075809">
    <property type="component" value="Unassembled WGS sequence"/>
</dbReference>
<dbReference type="EMBL" id="KQ982273">
    <property type="protein sequence ID" value="KYQ58450.1"/>
    <property type="molecule type" value="Genomic_DNA"/>
</dbReference>
<dbReference type="GO" id="GO:0005654">
    <property type="term" value="C:nucleoplasm"/>
    <property type="evidence" value="ECO:0007669"/>
    <property type="project" value="UniProtKB-SubCell"/>
</dbReference>
<dbReference type="KEGG" id="mzt:108731833"/>
<proteinExistence type="inferred from homology"/>
<dbReference type="SUPFAM" id="SSF57716">
    <property type="entry name" value="Glucocorticoid receptor-like (DNA-binding domain)"/>
    <property type="match status" value="1"/>
</dbReference>
<dbReference type="SMART" id="SM00980">
    <property type="entry name" value="THAP"/>
    <property type="match status" value="1"/>
</dbReference>
<evidence type="ECO:0000256" key="9">
    <source>
        <dbReference type="ARBA" id="ARBA00023163"/>
    </source>
</evidence>
<dbReference type="OrthoDB" id="7331812at2759"/>
<dbReference type="PANTHER" id="PTHR46600">
    <property type="entry name" value="THAP DOMAIN-CONTAINING"/>
    <property type="match status" value="1"/>
</dbReference>
<dbReference type="Pfam" id="PF05485">
    <property type="entry name" value="THAP"/>
    <property type="match status" value="1"/>
</dbReference>
<evidence type="ECO:0000256" key="1">
    <source>
        <dbReference type="ARBA" id="ARBA00004642"/>
    </source>
</evidence>
<evidence type="ECO:0000256" key="5">
    <source>
        <dbReference type="ARBA" id="ARBA00022833"/>
    </source>
</evidence>
<keyword evidence="5" id="KW-0862">Zinc</keyword>
<dbReference type="GO" id="GO:0043565">
    <property type="term" value="F:sequence-specific DNA binding"/>
    <property type="evidence" value="ECO:0007669"/>
    <property type="project" value="InterPro"/>
</dbReference>
<comment type="subcellular location">
    <subcellularLocation>
        <location evidence="1">Nucleus</location>
        <location evidence="1">Nucleoplasm</location>
    </subcellularLocation>
</comment>
<evidence type="ECO:0000256" key="7">
    <source>
        <dbReference type="ARBA" id="ARBA00023054"/>
    </source>
</evidence>
<keyword evidence="10" id="KW-0539">Nucleus</keyword>
<feature type="domain" description="THAP-type" evidence="14">
    <location>
        <begin position="54"/>
        <end position="134"/>
    </location>
</feature>
<evidence type="ECO:0000256" key="12">
    <source>
        <dbReference type="PROSITE-ProRule" id="PRU00309"/>
    </source>
</evidence>
<evidence type="ECO:0000313" key="15">
    <source>
        <dbReference type="EMBL" id="KYQ58450.1"/>
    </source>
</evidence>
<dbReference type="AlphaFoldDB" id="A0A151XDQ6"/>
<evidence type="ECO:0000313" key="16">
    <source>
        <dbReference type="Proteomes" id="UP000075809"/>
    </source>
</evidence>
<keyword evidence="8 12" id="KW-0238">DNA-binding</keyword>
<name>A0A151XDQ6_9HYME</name>
<dbReference type="PANTHER" id="PTHR46600:SF1">
    <property type="entry name" value="THAP DOMAIN-CONTAINING PROTEIN 1"/>
    <property type="match status" value="1"/>
</dbReference>
<keyword evidence="7" id="KW-0175">Coiled coil</keyword>
<keyword evidence="3" id="KW-0479">Metal-binding</keyword>
<dbReference type="InterPro" id="IPR026516">
    <property type="entry name" value="THAP1/10"/>
</dbReference>
<evidence type="ECO:0000256" key="4">
    <source>
        <dbReference type="ARBA" id="ARBA00022771"/>
    </source>
</evidence>
<keyword evidence="11" id="KW-0131">Cell cycle</keyword>
<dbReference type="InterPro" id="IPR006612">
    <property type="entry name" value="THAP_Znf"/>
</dbReference>